<evidence type="ECO:0000313" key="3">
    <source>
        <dbReference type="Proteomes" id="UP001630127"/>
    </source>
</evidence>
<feature type="region of interest" description="Disordered" evidence="1">
    <location>
        <begin position="55"/>
        <end position="78"/>
    </location>
</feature>
<dbReference type="PANTHER" id="PTHR24559">
    <property type="entry name" value="TRANSPOSON TY3-I GAG-POL POLYPROTEIN"/>
    <property type="match status" value="1"/>
</dbReference>
<keyword evidence="3" id="KW-1185">Reference proteome</keyword>
<organism evidence="2 3">
    <name type="scientific">Cinchona calisaya</name>
    <dbReference type="NCBI Taxonomy" id="153742"/>
    <lineage>
        <taxon>Eukaryota</taxon>
        <taxon>Viridiplantae</taxon>
        <taxon>Streptophyta</taxon>
        <taxon>Embryophyta</taxon>
        <taxon>Tracheophyta</taxon>
        <taxon>Spermatophyta</taxon>
        <taxon>Magnoliopsida</taxon>
        <taxon>eudicotyledons</taxon>
        <taxon>Gunneridae</taxon>
        <taxon>Pentapetalae</taxon>
        <taxon>asterids</taxon>
        <taxon>lamiids</taxon>
        <taxon>Gentianales</taxon>
        <taxon>Rubiaceae</taxon>
        <taxon>Cinchonoideae</taxon>
        <taxon>Cinchoneae</taxon>
        <taxon>Cinchona</taxon>
    </lineage>
</organism>
<proteinExistence type="predicted"/>
<protein>
    <submittedName>
        <fullName evidence="2">Uncharacterized protein</fullName>
    </submittedName>
</protein>
<evidence type="ECO:0000256" key="1">
    <source>
        <dbReference type="SAM" id="MobiDB-lite"/>
    </source>
</evidence>
<accession>A0ABD2ZL26</accession>
<dbReference type="InterPro" id="IPR053134">
    <property type="entry name" value="RNA-dir_DNA_polymerase"/>
</dbReference>
<name>A0ABD2ZL26_9GENT</name>
<dbReference type="EMBL" id="JBJUIK010000008">
    <property type="protein sequence ID" value="KAL3520161.1"/>
    <property type="molecule type" value="Genomic_DNA"/>
</dbReference>
<dbReference type="Gene3D" id="3.10.10.10">
    <property type="entry name" value="HIV Type 1 Reverse Transcriptase, subunit A, domain 1"/>
    <property type="match status" value="1"/>
</dbReference>
<dbReference type="SUPFAM" id="SSF56672">
    <property type="entry name" value="DNA/RNA polymerases"/>
    <property type="match status" value="1"/>
</dbReference>
<comment type="caution">
    <text evidence="2">The sequence shown here is derived from an EMBL/GenBank/DDBJ whole genome shotgun (WGS) entry which is preliminary data.</text>
</comment>
<evidence type="ECO:0000313" key="2">
    <source>
        <dbReference type="EMBL" id="KAL3520161.1"/>
    </source>
</evidence>
<gene>
    <name evidence="2" type="ORF">ACH5RR_018310</name>
</gene>
<dbReference type="Proteomes" id="UP001630127">
    <property type="component" value="Unassembled WGS sequence"/>
</dbReference>
<dbReference type="InterPro" id="IPR043502">
    <property type="entry name" value="DNA/RNA_pol_sf"/>
</dbReference>
<dbReference type="PANTHER" id="PTHR24559:SF444">
    <property type="entry name" value="REVERSE TRANSCRIPTASE DOMAIN-CONTAINING PROTEIN"/>
    <property type="match status" value="1"/>
</dbReference>
<reference evidence="2 3" key="1">
    <citation type="submission" date="2024-11" db="EMBL/GenBank/DDBJ databases">
        <title>A near-complete genome assembly of Cinchona calisaya.</title>
        <authorList>
            <person name="Lian D.C."/>
            <person name="Zhao X.W."/>
            <person name="Wei L."/>
        </authorList>
    </citation>
    <scope>NUCLEOTIDE SEQUENCE [LARGE SCALE GENOMIC DNA]</scope>
    <source>
        <tissue evidence="2">Nenye</tissue>
    </source>
</reference>
<dbReference type="AlphaFoldDB" id="A0ABD2ZL26"/>
<sequence>MNINVVDELTDDCCRNAMENFLMEEEVLESNAPNQVDEEGMKVVNHLEDENLLQKEDEENQEEDKGGSPTNEPPNWEIKPLPTHLMYAYLGENETYLVIVNASLTNEQLERLIVVLERNKNVFAWSIGDIKGISPSICMHKILMNEGNKPVRQPQRRLNPTYKGVVRKDILKLLKAGIIYPISDSEWVSPTQVVPKKGGITVIISETNELLPSRLVTGWRMCIDFRKLNESTRKDHFSLPFY</sequence>